<organism evidence="1 2">
    <name type="scientific">Ostreobium quekettii</name>
    <dbReference type="NCBI Taxonomy" id="121088"/>
    <lineage>
        <taxon>Eukaryota</taxon>
        <taxon>Viridiplantae</taxon>
        <taxon>Chlorophyta</taxon>
        <taxon>core chlorophytes</taxon>
        <taxon>Ulvophyceae</taxon>
        <taxon>TCBD clade</taxon>
        <taxon>Bryopsidales</taxon>
        <taxon>Ostreobineae</taxon>
        <taxon>Ostreobiaceae</taxon>
        <taxon>Ostreobium</taxon>
    </lineage>
</organism>
<dbReference type="Proteomes" id="UP000708148">
    <property type="component" value="Unassembled WGS sequence"/>
</dbReference>
<dbReference type="EMBL" id="CAJHUC010000455">
    <property type="protein sequence ID" value="CAD7696296.1"/>
    <property type="molecule type" value="Genomic_DNA"/>
</dbReference>
<sequence length="105" mass="11351">MGFALRMKRILLGFASTCVRFQDDYIADGGDLEVQKSNKGFSGSNISYDDLFEDWASCSLPAGCSLLSGFGQYFTIPANPSPVERLTTCQDYVVIDIASSGDEGT</sequence>
<keyword evidence="2" id="KW-1185">Reference proteome</keyword>
<proteinExistence type="predicted"/>
<dbReference type="AlphaFoldDB" id="A0A8S1INI7"/>
<accession>A0A8S1INI7</accession>
<evidence type="ECO:0000313" key="2">
    <source>
        <dbReference type="Proteomes" id="UP000708148"/>
    </source>
</evidence>
<reference evidence="1" key="1">
    <citation type="submission" date="2020-12" db="EMBL/GenBank/DDBJ databases">
        <authorList>
            <person name="Iha C."/>
        </authorList>
    </citation>
    <scope>NUCLEOTIDE SEQUENCE</scope>
</reference>
<name>A0A8S1INI7_9CHLO</name>
<evidence type="ECO:0000313" key="1">
    <source>
        <dbReference type="EMBL" id="CAD7696296.1"/>
    </source>
</evidence>
<comment type="caution">
    <text evidence="1">The sequence shown here is derived from an EMBL/GenBank/DDBJ whole genome shotgun (WGS) entry which is preliminary data.</text>
</comment>
<protein>
    <submittedName>
        <fullName evidence="1">Uncharacterized protein</fullName>
    </submittedName>
</protein>
<gene>
    <name evidence="1" type="ORF">OSTQU699_LOCUS1657</name>
</gene>